<dbReference type="Pfam" id="PF01597">
    <property type="entry name" value="GCV_H"/>
    <property type="match status" value="1"/>
</dbReference>
<dbReference type="GO" id="GO:0019464">
    <property type="term" value="P:glycine decarboxylation via glycine cleavage system"/>
    <property type="evidence" value="ECO:0007669"/>
    <property type="project" value="UniProtKB-UniRule"/>
</dbReference>
<evidence type="ECO:0000313" key="8">
    <source>
        <dbReference type="Proteomes" id="UP000025229"/>
    </source>
</evidence>
<dbReference type="Proteomes" id="UP001281130">
    <property type="component" value="Unassembled WGS sequence"/>
</dbReference>
<dbReference type="eggNOG" id="COG0509">
    <property type="taxonomic scope" value="Bacteria"/>
</dbReference>
<dbReference type="CDD" id="cd06848">
    <property type="entry name" value="GCS_H"/>
    <property type="match status" value="1"/>
</dbReference>
<dbReference type="PANTHER" id="PTHR11715">
    <property type="entry name" value="GLYCINE CLEAVAGE SYSTEM H PROTEIN"/>
    <property type="match status" value="1"/>
</dbReference>
<comment type="subunit">
    <text evidence="3">The glycine cleavage system is composed of four proteins: P, T, L and H.</text>
</comment>
<evidence type="ECO:0000256" key="4">
    <source>
        <dbReference type="PIRSR" id="PIRSR617453-50"/>
    </source>
</evidence>
<reference evidence="7" key="2">
    <citation type="submission" date="2023-11" db="EMBL/GenBank/DDBJ databases">
        <title>MicrobeMod: A computational toolkit for identifying prokaryotic methylation and restriction-modification with nanopore sequencing.</title>
        <authorList>
            <person name="Crits-Christoph A."/>
            <person name="Kang S.C."/>
            <person name="Lee H."/>
            <person name="Ostrov N."/>
        </authorList>
    </citation>
    <scope>NUCLEOTIDE SEQUENCE</scope>
    <source>
        <strain evidence="7">ATCC 51242</strain>
    </source>
</reference>
<comment type="similarity">
    <text evidence="1 3">Belongs to the GcvH family.</text>
</comment>
<organism evidence="6 8">
    <name type="scientific">Rubrobacter radiotolerans</name>
    <name type="common">Arthrobacter radiotolerans</name>
    <dbReference type="NCBI Taxonomy" id="42256"/>
    <lineage>
        <taxon>Bacteria</taxon>
        <taxon>Bacillati</taxon>
        <taxon>Actinomycetota</taxon>
        <taxon>Rubrobacteria</taxon>
        <taxon>Rubrobacterales</taxon>
        <taxon>Rubrobacteraceae</taxon>
        <taxon>Rubrobacter</taxon>
    </lineage>
</organism>
<evidence type="ECO:0000313" key="6">
    <source>
        <dbReference type="EMBL" id="AHY48023.1"/>
    </source>
</evidence>
<dbReference type="HOGENOM" id="CLU_097408_2_2_11"/>
<dbReference type="AlphaFoldDB" id="A0A023X6S0"/>
<feature type="domain" description="Lipoyl-binding" evidence="5">
    <location>
        <begin position="22"/>
        <end position="104"/>
    </location>
</feature>
<evidence type="ECO:0000256" key="3">
    <source>
        <dbReference type="HAMAP-Rule" id="MF_00272"/>
    </source>
</evidence>
<sequence>MSLPEDLKYAKTHEWARIEDGTATVGITEHAAEELGDVVYVELPGVGDTFEAGESFGTVESVKAVSDLYAPVSGEVVEVNEALEDSPEKINEDAYGEGWILRLQTSDTGDNLLSAADYEETLAESE</sequence>
<dbReference type="PROSITE" id="PS50968">
    <property type="entry name" value="BIOTINYL_LIPOYL"/>
    <property type="match status" value="1"/>
</dbReference>
<dbReference type="HAMAP" id="MF_00272">
    <property type="entry name" value="GcvH"/>
    <property type="match status" value="1"/>
</dbReference>
<dbReference type="PROSITE" id="PS00189">
    <property type="entry name" value="LIPOYL"/>
    <property type="match status" value="1"/>
</dbReference>
<dbReference type="NCBIfam" id="NF002270">
    <property type="entry name" value="PRK01202.1"/>
    <property type="match status" value="1"/>
</dbReference>
<protein>
    <recommendedName>
        <fullName evidence="3">Glycine cleavage system H protein</fullName>
    </recommendedName>
</protein>
<reference evidence="6 8" key="1">
    <citation type="submission" date="2014-03" db="EMBL/GenBank/DDBJ databases">
        <title>Complete genome sequence of the Radio-Resistant Rubrobacter radiotolerans RSPS-4.</title>
        <authorList>
            <person name="Egas C.C."/>
            <person name="Barroso C.C."/>
            <person name="Froufe H.J.C."/>
            <person name="Pacheco J.J."/>
            <person name="Albuquerque L.L."/>
            <person name="da Costa M.M.S."/>
        </authorList>
    </citation>
    <scope>NUCLEOTIDE SEQUENCE [LARGE SCALE GENOMIC DNA]</scope>
    <source>
        <strain evidence="6 8">RSPS-4</strain>
    </source>
</reference>
<proteinExistence type="inferred from homology"/>
<dbReference type="SUPFAM" id="SSF51230">
    <property type="entry name" value="Single hybrid motif"/>
    <property type="match status" value="1"/>
</dbReference>
<dbReference type="GO" id="GO:0005829">
    <property type="term" value="C:cytosol"/>
    <property type="evidence" value="ECO:0007669"/>
    <property type="project" value="TreeGrafter"/>
</dbReference>
<keyword evidence="2 3" id="KW-0450">Lipoyl</keyword>
<dbReference type="GO" id="GO:0005960">
    <property type="term" value="C:glycine cleavage complex"/>
    <property type="evidence" value="ECO:0007669"/>
    <property type="project" value="InterPro"/>
</dbReference>
<dbReference type="Gene3D" id="2.40.50.100">
    <property type="match status" value="1"/>
</dbReference>
<dbReference type="InterPro" id="IPR033753">
    <property type="entry name" value="GCV_H/Fam206"/>
</dbReference>
<evidence type="ECO:0000313" key="7">
    <source>
        <dbReference type="EMBL" id="MDX5892662.1"/>
    </source>
</evidence>
<gene>
    <name evidence="3 7" type="primary">gcvH</name>
    <name evidence="6" type="ORF">RradSPS_2740</name>
    <name evidence="7" type="ORF">SIL72_01335</name>
</gene>
<dbReference type="EMBL" id="CP007514">
    <property type="protein sequence ID" value="AHY48023.1"/>
    <property type="molecule type" value="Genomic_DNA"/>
</dbReference>
<name>A0A023X6S0_RUBRA</name>
<dbReference type="STRING" id="42256.RradSPS_2740"/>
<dbReference type="GO" id="GO:0009249">
    <property type="term" value="P:protein lipoylation"/>
    <property type="evidence" value="ECO:0007669"/>
    <property type="project" value="TreeGrafter"/>
</dbReference>
<feature type="modified residue" description="N6-lipoyllysine" evidence="3 4">
    <location>
        <position position="63"/>
    </location>
</feature>
<dbReference type="InterPro" id="IPR002930">
    <property type="entry name" value="GCV_H"/>
</dbReference>
<dbReference type="PATRIC" id="fig|42256.3.peg.2793"/>
<dbReference type="InterPro" id="IPR011053">
    <property type="entry name" value="Single_hybrid_motif"/>
</dbReference>
<dbReference type="InterPro" id="IPR000089">
    <property type="entry name" value="Biotin_lipoyl"/>
</dbReference>
<dbReference type="PANTHER" id="PTHR11715:SF3">
    <property type="entry name" value="GLYCINE CLEAVAGE SYSTEM H PROTEIN-RELATED"/>
    <property type="match status" value="1"/>
</dbReference>
<dbReference type="NCBIfam" id="TIGR00527">
    <property type="entry name" value="gcvH"/>
    <property type="match status" value="1"/>
</dbReference>
<evidence type="ECO:0000256" key="2">
    <source>
        <dbReference type="ARBA" id="ARBA00022823"/>
    </source>
</evidence>
<dbReference type="RefSeq" id="WP_038683366.1">
    <property type="nucleotide sequence ID" value="NZ_CP007514.1"/>
</dbReference>
<evidence type="ECO:0000259" key="5">
    <source>
        <dbReference type="PROSITE" id="PS50968"/>
    </source>
</evidence>
<comment type="function">
    <text evidence="3">The glycine cleavage system catalyzes the degradation of glycine. The H protein shuttles the methylamine group of glycine from the P protein to the T protein.</text>
</comment>
<dbReference type="InterPro" id="IPR003016">
    <property type="entry name" value="2-oxoA_DH_lipoyl-BS"/>
</dbReference>
<comment type="cofactor">
    <cofactor evidence="3">
        <name>(R)-lipoate</name>
        <dbReference type="ChEBI" id="CHEBI:83088"/>
    </cofactor>
    <text evidence="3">Binds 1 lipoyl cofactor covalently.</text>
</comment>
<dbReference type="EMBL" id="JAWXXX010000001">
    <property type="protein sequence ID" value="MDX5892662.1"/>
    <property type="molecule type" value="Genomic_DNA"/>
</dbReference>
<evidence type="ECO:0000256" key="1">
    <source>
        <dbReference type="ARBA" id="ARBA00009249"/>
    </source>
</evidence>
<dbReference type="OrthoDB" id="9796712at2"/>
<dbReference type="Proteomes" id="UP000025229">
    <property type="component" value="Chromosome"/>
</dbReference>
<accession>A0A023X6S0</accession>
<dbReference type="InterPro" id="IPR017453">
    <property type="entry name" value="GCV_H_sub"/>
</dbReference>
<dbReference type="KEGG" id="rrd:RradSPS_2740"/>
<keyword evidence="8" id="KW-1185">Reference proteome</keyword>